<evidence type="ECO:0000256" key="2">
    <source>
        <dbReference type="ARBA" id="ARBA00012729"/>
    </source>
</evidence>
<dbReference type="KEGG" id="nhe:NECHADRAFT_106586"/>
<dbReference type="RefSeq" id="XP_003044135.1">
    <property type="nucleotide sequence ID" value="XM_003044089.1"/>
</dbReference>
<dbReference type="PANTHER" id="PTHR11177">
    <property type="entry name" value="CHITINASE"/>
    <property type="match status" value="1"/>
</dbReference>
<feature type="domain" description="Chitin-binding type-1" evidence="5">
    <location>
        <begin position="1"/>
        <end position="43"/>
    </location>
</feature>
<dbReference type="SMART" id="SM00270">
    <property type="entry name" value="ChtBD1"/>
    <property type="match status" value="2"/>
</dbReference>
<proteinExistence type="inferred from homology"/>
<sequence length="270" mass="30934">MSFANGPKCSKIKLYATSCCSSVGYCGTTTDHCGKGCQSTCDFKLECDKNNPVSFANHTKCPLNVYYSKHNYYGTTKEFCGKKTMNRPSCSSKGPMRRVPLDIPDSIYTYINFAFVSIDPKTFKIVLASSNDLALYRELILKKRIDPNLKPLTALIVSILTRKEDYDNLPKFLKKWTQYRYPRFVLYINYFNIITYDFYGSWDTPKSWLGNYLNSYTNLTEIKDAFNLLWRNKIDPNQVNMGLAFYARTFSISNPSYISPSYLFDAGGPA</sequence>
<name>C7ZC39_FUSV7</name>
<dbReference type="PROSITE" id="PS50941">
    <property type="entry name" value="CHIT_BIND_I_2"/>
    <property type="match status" value="1"/>
</dbReference>
<dbReference type="SUPFAM" id="SSF57016">
    <property type="entry name" value="Plant lectins/antimicrobial peptides"/>
    <property type="match status" value="1"/>
</dbReference>
<dbReference type="Pfam" id="PF00187">
    <property type="entry name" value="Chitin_bind_1"/>
    <property type="match status" value="1"/>
</dbReference>
<dbReference type="InterPro" id="IPR050314">
    <property type="entry name" value="Glycosyl_Hydrlase_18"/>
</dbReference>
<dbReference type="VEuPathDB" id="FungiDB:NECHADRAFT_106586"/>
<comment type="similarity">
    <text evidence="1">Belongs to the glycosyl hydrolase 18 family. Chitinase class V subfamily.</text>
</comment>
<dbReference type="GO" id="GO:0008061">
    <property type="term" value="F:chitin binding"/>
    <property type="evidence" value="ECO:0007669"/>
    <property type="project" value="UniProtKB-UniRule"/>
</dbReference>
<evidence type="ECO:0000256" key="4">
    <source>
        <dbReference type="PROSITE-ProRule" id="PRU00261"/>
    </source>
</evidence>
<dbReference type="InterPro" id="IPR029070">
    <property type="entry name" value="Chitinase_insertion_sf"/>
</dbReference>
<keyword evidence="3 4" id="KW-0147">Chitin-binding</keyword>
<dbReference type="GO" id="GO:0008843">
    <property type="term" value="F:endochitinase activity"/>
    <property type="evidence" value="ECO:0007669"/>
    <property type="project" value="UniProtKB-EC"/>
</dbReference>
<evidence type="ECO:0000256" key="1">
    <source>
        <dbReference type="ARBA" id="ARBA00008682"/>
    </source>
</evidence>
<comment type="caution">
    <text evidence="4">Lacks conserved residue(s) required for the propagation of feature annotation.</text>
</comment>
<dbReference type="Gene3D" id="3.20.20.80">
    <property type="entry name" value="Glycosidases"/>
    <property type="match status" value="2"/>
</dbReference>
<protein>
    <recommendedName>
        <fullName evidence="2">chitinase</fullName>
        <ecNumber evidence="2">3.2.1.14</ecNumber>
    </recommendedName>
</protein>
<keyword evidence="4" id="KW-1015">Disulfide bond</keyword>
<dbReference type="AlphaFoldDB" id="C7ZC39"/>
<dbReference type="Pfam" id="PF00704">
    <property type="entry name" value="Glyco_hydro_18"/>
    <property type="match status" value="1"/>
</dbReference>
<dbReference type="Proteomes" id="UP000005206">
    <property type="component" value="Chromosome 15"/>
</dbReference>
<gene>
    <name evidence="6" type="ORF">NECHADRAFT_106586</name>
</gene>
<evidence type="ECO:0000313" key="6">
    <source>
        <dbReference type="EMBL" id="EEU38422.1"/>
    </source>
</evidence>
<evidence type="ECO:0000256" key="3">
    <source>
        <dbReference type="ARBA" id="ARBA00022669"/>
    </source>
</evidence>
<accession>C7ZC39</accession>
<dbReference type="InterPro" id="IPR017853">
    <property type="entry name" value="GH"/>
</dbReference>
<dbReference type="InterPro" id="IPR001002">
    <property type="entry name" value="Chitin-bd_1"/>
</dbReference>
<keyword evidence="7" id="KW-1185">Reference proteome</keyword>
<dbReference type="GeneID" id="9670489"/>
<dbReference type="OrthoDB" id="73875at2759"/>
<reference evidence="6 7" key="1">
    <citation type="journal article" date="2009" name="PLoS Genet.">
        <title>The genome of Nectria haematococca: contribution of supernumerary chromosomes to gene expansion.</title>
        <authorList>
            <person name="Coleman J.J."/>
            <person name="Rounsley S.D."/>
            <person name="Rodriguez-Carres M."/>
            <person name="Kuo A."/>
            <person name="Wasmann C.C."/>
            <person name="Grimwood J."/>
            <person name="Schmutz J."/>
            <person name="Taga M."/>
            <person name="White G.J."/>
            <person name="Zhou S."/>
            <person name="Schwartz D.C."/>
            <person name="Freitag M."/>
            <person name="Ma L.J."/>
            <person name="Danchin E.G."/>
            <person name="Henrissat B."/>
            <person name="Coutinho P.M."/>
            <person name="Nelson D.R."/>
            <person name="Straney D."/>
            <person name="Napoli C.A."/>
            <person name="Barker B.M."/>
            <person name="Gribskov M."/>
            <person name="Rep M."/>
            <person name="Kroken S."/>
            <person name="Molnar I."/>
            <person name="Rensing C."/>
            <person name="Kennell J.C."/>
            <person name="Zamora J."/>
            <person name="Farman M.L."/>
            <person name="Selker E.U."/>
            <person name="Salamov A."/>
            <person name="Shapiro H."/>
            <person name="Pangilinan J."/>
            <person name="Lindquist E."/>
            <person name="Lamers C."/>
            <person name="Grigoriev I.V."/>
            <person name="Geiser D.M."/>
            <person name="Covert S.F."/>
            <person name="Temporini E."/>
            <person name="Vanetten H.D."/>
        </authorList>
    </citation>
    <scope>NUCLEOTIDE SEQUENCE [LARGE SCALE GENOMIC DNA]</scope>
    <source>
        <strain evidence="7">ATCC MYA-4622 / CBS 123669 / FGSC 9596 / NRRL 45880 / 77-13-4</strain>
    </source>
</reference>
<dbReference type="STRING" id="660122.C7ZC39"/>
<feature type="disulfide bond" evidence="4">
    <location>
        <begin position="37"/>
        <end position="41"/>
    </location>
</feature>
<dbReference type="InterPro" id="IPR001223">
    <property type="entry name" value="Glyco_hydro18_cat"/>
</dbReference>
<dbReference type="InterPro" id="IPR036861">
    <property type="entry name" value="Endochitinase-like_sf"/>
</dbReference>
<organism evidence="6 7">
    <name type="scientific">Fusarium vanettenii (strain ATCC MYA-4622 / CBS 123669 / FGSC 9596 / NRRL 45880 / 77-13-4)</name>
    <name type="common">Fusarium solani subsp. pisi</name>
    <dbReference type="NCBI Taxonomy" id="660122"/>
    <lineage>
        <taxon>Eukaryota</taxon>
        <taxon>Fungi</taxon>
        <taxon>Dikarya</taxon>
        <taxon>Ascomycota</taxon>
        <taxon>Pezizomycotina</taxon>
        <taxon>Sordariomycetes</taxon>
        <taxon>Hypocreomycetidae</taxon>
        <taxon>Hypocreales</taxon>
        <taxon>Nectriaceae</taxon>
        <taxon>Fusarium</taxon>
        <taxon>Fusarium solani species complex</taxon>
        <taxon>Fusarium vanettenii</taxon>
    </lineage>
</organism>
<evidence type="ECO:0000259" key="5">
    <source>
        <dbReference type="PROSITE" id="PS50941"/>
    </source>
</evidence>
<dbReference type="InParanoid" id="C7ZC39"/>
<dbReference type="EMBL" id="GG698917">
    <property type="protein sequence ID" value="EEU38422.1"/>
    <property type="molecule type" value="Genomic_DNA"/>
</dbReference>
<dbReference type="eggNOG" id="KOG2806">
    <property type="taxonomic scope" value="Eukaryota"/>
</dbReference>
<feature type="disulfide bond" evidence="4">
    <location>
        <begin position="19"/>
        <end position="33"/>
    </location>
</feature>
<dbReference type="CDD" id="cd00035">
    <property type="entry name" value="ChtBD1"/>
    <property type="match status" value="1"/>
</dbReference>
<dbReference type="PANTHER" id="PTHR11177:SF317">
    <property type="entry name" value="CHITINASE 12-RELATED"/>
    <property type="match status" value="1"/>
</dbReference>
<dbReference type="Gene3D" id="3.30.60.10">
    <property type="entry name" value="Endochitinase-like"/>
    <property type="match status" value="1"/>
</dbReference>
<dbReference type="HOGENOM" id="CLU_079424_0_0_1"/>
<dbReference type="EC" id="3.2.1.14" evidence="2"/>
<dbReference type="GO" id="GO:0005975">
    <property type="term" value="P:carbohydrate metabolic process"/>
    <property type="evidence" value="ECO:0007669"/>
    <property type="project" value="InterPro"/>
</dbReference>
<dbReference type="Gene3D" id="3.10.50.10">
    <property type="match status" value="1"/>
</dbReference>
<dbReference type="SUPFAM" id="SSF51445">
    <property type="entry name" value="(Trans)glycosidases"/>
    <property type="match status" value="1"/>
</dbReference>
<evidence type="ECO:0000313" key="7">
    <source>
        <dbReference type="Proteomes" id="UP000005206"/>
    </source>
</evidence>